<dbReference type="InterPro" id="IPR014031">
    <property type="entry name" value="Ketoacyl_synth_C"/>
</dbReference>
<dbReference type="SMART" id="SM00823">
    <property type="entry name" value="PKS_PP"/>
    <property type="match status" value="3"/>
</dbReference>
<dbReference type="PROSITE" id="PS00606">
    <property type="entry name" value="KS3_1"/>
    <property type="match status" value="3"/>
</dbReference>
<sequence>MANEDKLRDYLKLVTANLRQVRRRLTEVEERSQEPIAIVGMGCRFPGGVNGPADLWRLLDSGADAIGPFPADRGWDLENLYDPDPDHPGTSYARHGGFVYDATHFDADFFGISPREAAAMDPQQRLLLEVAWEALEQAGIDANALRGSSTGVFAGSYGQGYGTGPSVRTQGLEGHLLTGVSTSVTSGRLAFTFGLEGPAVTVDTACSSSLVALHMAAQALRAGECSLALAGGSTVISAPSVFVGFSRQRGMSDDGRCKSFSQDANGSGWAEGVGLLVVERLSDARRNGHHVLAVLRGSAVNQDGASNGLTAPNGPAQQRVIRAALANARLTPADVDVVEAHGSATKLGDPIEAEALLATYGRERPEGRPLWLGSVKSNIGHTQALGDPIEAEALLATYGRERPEGRPLWLGSVKSNIGHTQAAAGVAGVIKTVLALQHGQLPRTLHVDEPTPHVDWSAGEVRLLAEPVPWPGGERVRRAGVSGFGMSGTNVHVILEEAPAEEAPAEEAEETDADGTPAPAPVTIAPAPALLAEGGPTAWLVSGRSAEGLVAQAGRLGEWAAERSALRPVDVAWSLAATRAVLEHRGVVVADGREELLDGVRGLAGGELAPGVVSGVARAAGRTVFVFAGQGAQWVGMGRELLASSPLFAARLAKCEAALAPYVDWSLTEVLAGAEGAPALEAAEVVQPALWAVMVSLAAVWEAAGVAPDAVMGHSQGEIAAATVAGMLSLEDAARVVAVRSRALSALDVAGAMVSVVMPAGAVRELVAGFDGRLSVAAVNGPASVVVSGEAEALASFERELAARKVLRWRIPATDFVAHSALVEPLAAQLQAELSGIAPQAGRVPMVSTVTGEWLAGQEVDAGYWFANLRQTVRFEDAVRGLLESGYGAFVEISPHPVLTAAVTETAEDTGANATPVLSIGTLSQSDAGAAGLLRAFAQAHVAGLPVDWRKVLPTGEVVELPTYAFQHRRYWLETSAAVGGGDGAPTEVEARFWAAVEGGDLSELADTLAVEDRRQLLEVLPVLASWRRRERERSATEGWRYQVTWAPVADPAPARLAGCWLLLVPAQEADGEAARQCRAALSARGADVVVLEMTGAAAREAVAEQVRAALPSDGFAGALSLLALDETPMPGHLSLTVGLAATLTLVQGLGDAEVHAPLWVATRGAVATGSDEAPNSPLQALIWGFGRVVGLEHPERWGGLVDLPTDFDGPDGQVAARLCAVLAGCGGEDQVAIRAAAILGRRLTHAPQPALPEQPWTPGGSVLVTGGTTAVGGHVARWAAERGAAQLVLTGAPEHDGVAALAAELAAAGSRVDVVACDVNDRAETAGVLAWTRARGPELSTVLHLAEIVDSVPVDDLDAAQLAEVLAAKAGSAAVLDELTADCDLDAFVLFSSVAAVWGGGRQPGFSAANAYLEALAEDRRARGLTALAVAWGPWNAGTTATGDDGVQLERRGLRLLDPRAATGALAQILDGGESRPVVVDVNWAQFAPPFTLRRPSPLIAGLPEVAAALAAGTAEEAETVPEARGSLLRRLAGQSATEQQRTLTDLVRGEAAAVLEHSSAQAVGSGRAFSELGFDSLTAVELRNRLAAATGLALPATLLFDYPSPKVLAGYLAAELLGSPAAGSDAAVAIPVPAGAQEDDPVVVVGMGCRFPGGVKTPEDLWQVLAGGTDAIGAFPTDRGWDLDALYDPDPDAPGTAYVRQGGFVHDATRFDAGFFGISPREALAMDPQQRLLLGTSWEALERSGIVPGSLRGSRTGVFAGASFSGYGLAQPEAAQGLEAHLLTGTTTSVLSGRLAYTLGLQGPAITVDTACSSALVAVHLAAQALRSGECTLALAGGVFVASTPELFVWVSKQRGLAPDGRSKSFAADADGMGIAEGAGMVVLERLSEARRNGHPVLAVVRGSAVNQDGASNGLTAPNGPAQQRVIHEALAGCSLTCAEVDAVEAHGSGTPLGDPIEAQALLATYGQDRGDRDPLWLGSVKSNIGHTQGAAGISGLIKMVLALQHEQLPKTLHAEQPSPHVDWTAGAVRLLSQAQPWPAGGPRTRRAGISSFGVSGTNAHLILEEAPEAPETAEVPEPPQAPETPQTSEGTQALTADAPGDGGQSPTPPALLAAPGPVAWLVSGRTADGLRRQAAQLAEHLAAHPEAQAADIAWSLATTRTVHEYRAVVSGADRTELTAGLDALAAGLSSPQVIAGTTAAAEGAEEAGPVFVFPGQGAQWAGMGRELLAASPVFAERFSQCAEALAPHVHWSPADVLAGADGAPGLERAEVAQPLLWAVMVALAAVWEAAGVTPAAVVGHSQGEIAAATVAGILSLTDAASVVAVRSQELSALGTSGGMLSVVMPVAAVRELMEPWGDRLAVAAVNGPATTVVSGQPEALAEFGAALAARRAMRWPVPAGDFVAHSTAVDQLSGALAERLAGIRPQAGNIPMYSTVECRWVDGPQLDAGYWFANLRQTVRFQQAVQELAADGHATFVEISPQPVLTAAIDETFQELATAGTPVVAATLEREHGGPRRLLTALAQLHVAGTTVDWRRVLPAGRRIDLPTYAFADQRYWLGADHPAGPAALAPAQPGAATEAESRFWAAVEDGDVSRLAATLAVDAAQPFGEVLASLASWRRRERDRDVTAGWRYRVGWSPLNDPAPVRPSGTWLVAVPSAPAPGTVDLVQACTDALTARGARTQVVQVATGTERATLADALTEALRPVGIAPSEAGPAATPPPVTGVLSLLGLDETPLADHPAVPGGLAGTLTLLQALSDADISAPLWMATTGAVATAPGDRLTRPVQAATWGLGRVVALEQPERWGGLIDLPATLDERAAARLCAVLAGCGEDEVAIRPAGILARRLARAPRPTAGRPWTPRGTVLITGGTGAVGGHVARWLAGRGAERLVLTGRSGAGAPGAAALAAHAAAAGTTVEIRACDSADRTQLAALLDRIAADGPPLTAVMHTAGVLDDGVLDRLDTDRLANALAAKATGAAHLDTLTADLDLDAFVLFSSAAATFGGAGQANYAAANAFLDALADNRRSRGLPALSIAWGPWAGDGVSQATEAARQRLRRNRWEVLMDPELAVQALGTALAGTDTVLTVMDLDLAAFAAAPGQQQALDAPLLRDLAEVQQLKTARHTDGGAQPAAGELTRQLAGLSRAEQDRLLVDRIRTEAAAVLGHAGYDEVESGRAFSELGFDSLTSVELRNRIAAWTALRLPATLMFDHPTPTVLAAHLRTTLLGSPDAGPAAAPVPDLTGHADRDPIAVVAMSCRFPGDVNTPEDLWALLAAGGEGISGYPQDRGWDADALFDPDPSHAGTSYTREGGFLHQATHFDAGFFGISPREALAMDPQQRLMLELSWEALESAGLDPATLRGSRTGVFIGGYSSHYSLASMQLGGQDGAAQVEGHLVTGNATSIISGRVSYVLGLEGPALTVDTACSSALVALHTAAQALRSGECPLALVGGVAVMATPWEMVGFARQRGLAADGRSKAFSADADGMGMGEGAGMVVLERLSDARRNGHRVLGVIRGSAVNQDGASNGLTAPNGPSQQRVIRAALANAGLTCAEVDAVEAHGTGTPLGDPIEAQALLATYGQERPEGRPLWLGSVKSNIGHTQAAAGMAGLIKMLLALRHEELPRTLHVEQPSPHVDWSAGEVRLLTESVPWPSGGDRVRRAGTSAFGISGTNAHVILEEAPAVEVEAETGSEGFGSEPVAALEGAGAWVVSGRTAEALSAQAGRLREWVSARPGLGAADVGWSLAVTRSAFEHRAVVLGSERGALLDGVHSLAAGTSSPVVVSGVARSDVRVGLIFAGQGAQWAGMGRGLYAGSAVFAEMFDRVCGLLELELGAGVRLRDVVLESDGDAAELADQTLYAQAGLFAFEVALAAVLKAAGVVPDAVVGHSVGEMAAAHVAGVLSLPDACALVAARARLMQELPSGGAMAAINAAEAEVIASFEEVPGEVAVAAVNGPQSVVVSGAADAVDAVVELWRDRGCRVRRLRVSHAFHSPAMDPVLDELRTVAEKLEFRRPEVMWAGALTGDLVSEPQAGYWPAQTRQTVRFADAVATLAREGISVFLEVGPDGSLSSLGPDAVAEVVDGAEPAFLPLQRRSTEGTAGLLTGLARAFVHGAPVDWTRVLPAGEQVELPTYAFRHQRYWPNGIQTLPHAWGENAPATAQDRFWAAVEDGDLTDIADTLPAEDAQQLAQALPALASWRRREQDRSATADWFYRVDWEPVTDPAPAELSGTWLVVSPAGTVAQALTEHCTQALTAGGARVVPLQATQTADPERLAAQIADVLPPDGVAGVVSLLALDETPLPGHPALTQGLAGSQNLTQALVAQHVLAPVWGVTCGAVAVAPEKAPARPVQAQAWGLGRVVVLEHPDHGGGLIDLPEQWDEHTAQRLRAVIAGCDEDQVALRPSGIHGRRLTRAAQPRERAGQWTPRGTALITGGTGAIGGHVARWLAGRGTERLVLTSRSGPGAAASAALAAELAATGTQVDILACDAAEETALAGVLDRISVGGPPLTAVLHAAGLGQMTPLDQASVPELATVLAAKAAGAAALDRLTADLELDAFVLFSSVAATWGSAMQAGYAAANAYLDALAEDRRARGLAATSVAWGPWGGGGMTDEEATGHMERRGLRLIDPQAALGALARALDGDAPTLTVADVDWERFAPPFTLRRPSPLIESLPDVVQALAARGDDDAPEASAAGNALARQLAALSPAEQDRLLITLVQTEAAVVLGHPGPESVQAERAFSDLGADSLTAVELRDRLGRATGLRLPSTLLFDYPTSAALAGHLRDRLTEESSPARPVLAELDRLEEMLTGVPGGGDAAQITSRLEIVLSRWKQTQAQNAETEVAEKLESSSDDEVFDFIGKELGIY</sequence>
<dbReference type="Pfam" id="PF08659">
    <property type="entry name" value="KR"/>
    <property type="match status" value="3"/>
</dbReference>
<evidence type="ECO:0000259" key="10">
    <source>
        <dbReference type="PROSITE" id="PS52004"/>
    </source>
</evidence>
<dbReference type="Pfam" id="PF16197">
    <property type="entry name" value="KAsynt_C_assoc"/>
    <property type="match status" value="3"/>
</dbReference>
<dbReference type="Pfam" id="PF00550">
    <property type="entry name" value="PP-binding"/>
    <property type="match status" value="3"/>
</dbReference>
<dbReference type="InterPro" id="IPR016039">
    <property type="entry name" value="Thiolase-like"/>
</dbReference>
<feature type="domain" description="Ketosynthase family 3 (KS3)" evidence="10">
    <location>
        <begin position="3250"/>
        <end position="3682"/>
    </location>
</feature>
<keyword evidence="12" id="KW-1185">Reference proteome</keyword>
<dbReference type="Pfam" id="PF00698">
    <property type="entry name" value="Acyl_transf_1"/>
    <property type="match status" value="3"/>
</dbReference>
<dbReference type="InterPro" id="IPR016035">
    <property type="entry name" value="Acyl_Trfase/lysoPLipase"/>
</dbReference>
<dbReference type="InterPro" id="IPR009081">
    <property type="entry name" value="PP-bd_ACP"/>
</dbReference>
<dbReference type="SUPFAM" id="SSF51735">
    <property type="entry name" value="NAD(P)-binding Rossmann-fold domains"/>
    <property type="match status" value="6"/>
</dbReference>
<evidence type="ECO:0000313" key="12">
    <source>
        <dbReference type="Proteomes" id="UP001348265"/>
    </source>
</evidence>
<dbReference type="CDD" id="cd00833">
    <property type="entry name" value="PKS"/>
    <property type="match status" value="3"/>
</dbReference>
<organism evidence="11 12">
    <name type="scientific">Streptomyces chrestomyceticus</name>
    <dbReference type="NCBI Taxonomy" id="68185"/>
    <lineage>
        <taxon>Bacteria</taxon>
        <taxon>Bacillati</taxon>
        <taxon>Actinomycetota</taxon>
        <taxon>Actinomycetes</taxon>
        <taxon>Kitasatosporales</taxon>
        <taxon>Streptomycetaceae</taxon>
        <taxon>Streptomyces</taxon>
    </lineage>
</organism>
<dbReference type="InterPro" id="IPR018201">
    <property type="entry name" value="Ketoacyl_synth_AS"/>
</dbReference>
<accession>A0ABU7X094</accession>
<dbReference type="Gene3D" id="3.30.70.3290">
    <property type="match status" value="3"/>
</dbReference>
<feature type="domain" description="Carrier" evidence="9">
    <location>
        <begin position="4715"/>
        <end position="4790"/>
    </location>
</feature>
<dbReference type="Pfam" id="PF18369">
    <property type="entry name" value="PKS_DE"/>
    <property type="match status" value="3"/>
</dbReference>
<dbReference type="PROSITE" id="PS00012">
    <property type="entry name" value="PHOSPHOPANTETHEINE"/>
    <property type="match status" value="3"/>
</dbReference>
<dbReference type="InterPro" id="IPR036291">
    <property type="entry name" value="NAD(P)-bd_dom_sf"/>
</dbReference>
<dbReference type="Gene3D" id="3.40.50.720">
    <property type="entry name" value="NAD(P)-binding Rossmann-like Domain"/>
    <property type="match status" value="3"/>
</dbReference>
<dbReference type="InterPro" id="IPR032821">
    <property type="entry name" value="PKS_assoc"/>
</dbReference>
<feature type="domain" description="Ketosynthase family 3 (KS3)" evidence="10">
    <location>
        <begin position="33"/>
        <end position="497"/>
    </location>
</feature>
<dbReference type="InterPro" id="IPR006162">
    <property type="entry name" value="Ppantetheine_attach_site"/>
</dbReference>
<dbReference type="InterPro" id="IPR057326">
    <property type="entry name" value="KR_dom"/>
</dbReference>
<dbReference type="PANTHER" id="PTHR43775">
    <property type="entry name" value="FATTY ACID SYNTHASE"/>
    <property type="match status" value="1"/>
</dbReference>
<gene>
    <name evidence="11" type="ORF">RB636_28285</name>
</gene>
<dbReference type="PROSITE" id="PS50075">
    <property type="entry name" value="CARRIER"/>
    <property type="match status" value="3"/>
</dbReference>
<reference evidence="11 12" key="1">
    <citation type="submission" date="2023-08" db="EMBL/GenBank/DDBJ databases">
        <authorList>
            <person name="Sharma P."/>
            <person name="Verma V."/>
            <person name="Mohan M.K."/>
            <person name="Dubey A.K."/>
        </authorList>
    </citation>
    <scope>NUCLEOTIDE SEQUENCE [LARGE SCALE GENOMIC DNA]</scope>
    <source>
        <strain evidence="11 12">ADP4</strain>
    </source>
</reference>
<dbReference type="Gene3D" id="3.40.366.10">
    <property type="entry name" value="Malonyl-Coenzyme A Acyl Carrier Protein, domain 2"/>
    <property type="match status" value="3"/>
</dbReference>
<evidence type="ECO:0000256" key="2">
    <source>
        <dbReference type="ARBA" id="ARBA00022450"/>
    </source>
</evidence>
<dbReference type="Gene3D" id="6.10.140.1830">
    <property type="match status" value="2"/>
</dbReference>
<keyword evidence="7" id="KW-0012">Acyltransferase</keyword>
<dbReference type="Gene3D" id="1.10.1200.10">
    <property type="entry name" value="ACP-like"/>
    <property type="match status" value="3"/>
</dbReference>
<feature type="region of interest" description="Disordered" evidence="8">
    <location>
        <begin position="2072"/>
        <end position="2111"/>
    </location>
</feature>
<keyword evidence="4" id="KW-0808">Transferase</keyword>
<dbReference type="InterPro" id="IPR016036">
    <property type="entry name" value="Malonyl_transacylase_ACP-bd"/>
</dbReference>
<evidence type="ECO:0000256" key="7">
    <source>
        <dbReference type="ARBA" id="ARBA00023315"/>
    </source>
</evidence>
<dbReference type="SUPFAM" id="SSF55048">
    <property type="entry name" value="Probable ACP-binding domain of malonyl-CoA ACP transacylase"/>
    <property type="match status" value="3"/>
</dbReference>
<dbReference type="InterPro" id="IPR014043">
    <property type="entry name" value="Acyl_transferase_dom"/>
</dbReference>
<evidence type="ECO:0000256" key="3">
    <source>
        <dbReference type="ARBA" id="ARBA00022553"/>
    </source>
</evidence>
<dbReference type="SUPFAM" id="SSF47336">
    <property type="entry name" value="ACP-like"/>
    <property type="match status" value="3"/>
</dbReference>
<proteinExistence type="predicted"/>
<evidence type="ECO:0000313" key="11">
    <source>
        <dbReference type="EMBL" id="MEF3117077.1"/>
    </source>
</evidence>
<dbReference type="InterPro" id="IPR020841">
    <property type="entry name" value="PKS_Beta-ketoAc_synthase_dom"/>
</dbReference>
<dbReference type="EMBL" id="JAVFKM010000016">
    <property type="protein sequence ID" value="MEF3117077.1"/>
    <property type="molecule type" value="Genomic_DNA"/>
</dbReference>
<dbReference type="InterPro" id="IPR015083">
    <property type="entry name" value="NorB/c/GfsB-D-like_docking"/>
</dbReference>
<dbReference type="InterPro" id="IPR036299">
    <property type="entry name" value="Polyketide_synth_docking_sf"/>
</dbReference>
<dbReference type="PROSITE" id="PS52004">
    <property type="entry name" value="KS3_2"/>
    <property type="match status" value="3"/>
</dbReference>
<evidence type="ECO:0000256" key="8">
    <source>
        <dbReference type="SAM" id="MobiDB-lite"/>
    </source>
</evidence>
<evidence type="ECO:0000256" key="1">
    <source>
        <dbReference type="ARBA" id="ARBA00001957"/>
    </source>
</evidence>
<evidence type="ECO:0000256" key="4">
    <source>
        <dbReference type="ARBA" id="ARBA00022679"/>
    </source>
</evidence>
<dbReference type="InterPro" id="IPR014030">
    <property type="entry name" value="Ketoacyl_synth_N"/>
</dbReference>
<keyword evidence="6" id="KW-0511">Multifunctional enzyme</keyword>
<dbReference type="SMART" id="SM01294">
    <property type="entry name" value="PKS_PP_betabranch"/>
    <property type="match status" value="3"/>
</dbReference>
<dbReference type="NCBIfam" id="NF045894">
    <property type="entry name" value="PKS_plus_SDR"/>
    <property type="match status" value="2"/>
</dbReference>
<keyword evidence="2" id="KW-0596">Phosphopantetheine</keyword>
<dbReference type="CDD" id="cd08952">
    <property type="entry name" value="KR_1_SDR_x"/>
    <property type="match status" value="3"/>
</dbReference>
<dbReference type="Gene3D" id="3.40.47.10">
    <property type="match status" value="4"/>
</dbReference>
<keyword evidence="3" id="KW-0597">Phosphoprotein</keyword>
<dbReference type="SUPFAM" id="SSF52151">
    <property type="entry name" value="FabD/lysophospholipase-like"/>
    <property type="match status" value="3"/>
</dbReference>
<comment type="cofactor">
    <cofactor evidence="1">
        <name>pantetheine 4'-phosphate</name>
        <dbReference type="ChEBI" id="CHEBI:47942"/>
    </cofactor>
</comment>
<dbReference type="PANTHER" id="PTHR43775:SF51">
    <property type="entry name" value="INACTIVE PHENOLPHTHIOCEROL SYNTHESIS POLYKETIDE SYNTHASE TYPE I PKS1-RELATED"/>
    <property type="match status" value="1"/>
</dbReference>
<name>A0ABU7X094_9ACTN</name>
<dbReference type="Pfam" id="PF02801">
    <property type="entry name" value="Ketoacyl-synt_C"/>
    <property type="match status" value="3"/>
</dbReference>
<dbReference type="Pfam" id="PF00109">
    <property type="entry name" value="ketoacyl-synt"/>
    <property type="match status" value="3"/>
</dbReference>
<dbReference type="Pfam" id="PF08990">
    <property type="entry name" value="Docking"/>
    <property type="match status" value="1"/>
</dbReference>
<dbReference type="InterPro" id="IPR020806">
    <property type="entry name" value="PKS_PP-bd"/>
</dbReference>
<dbReference type="Gene3D" id="3.40.50.11460">
    <property type="match status" value="1"/>
</dbReference>
<protein>
    <submittedName>
        <fullName evidence="11">SDR family NAD(P)-dependent oxidoreductase</fullName>
    </submittedName>
</protein>
<dbReference type="InterPro" id="IPR036736">
    <property type="entry name" value="ACP-like_sf"/>
</dbReference>
<feature type="domain" description="Carrier" evidence="9">
    <location>
        <begin position="3153"/>
        <end position="3228"/>
    </location>
</feature>
<dbReference type="SMART" id="SM00825">
    <property type="entry name" value="PKS_KS"/>
    <property type="match status" value="3"/>
</dbReference>
<comment type="caution">
    <text evidence="11">The sequence shown here is derived from an EMBL/GenBank/DDBJ whole genome shotgun (WGS) entry which is preliminary data.</text>
</comment>
<keyword evidence="5" id="KW-0045">Antibiotic biosynthesis</keyword>
<evidence type="ECO:0000256" key="5">
    <source>
        <dbReference type="ARBA" id="ARBA00023194"/>
    </source>
</evidence>
<dbReference type="SUPFAM" id="SSF101173">
    <property type="entry name" value="Docking domain B of the erythromycin polyketide synthase (DEBS)"/>
    <property type="match status" value="1"/>
</dbReference>
<dbReference type="InterPro" id="IPR013968">
    <property type="entry name" value="PKS_KR"/>
</dbReference>
<dbReference type="SUPFAM" id="SSF53901">
    <property type="entry name" value="Thiolase-like"/>
    <property type="match status" value="4"/>
</dbReference>
<feature type="domain" description="Ketosynthase family 3 (KS3)" evidence="10">
    <location>
        <begin position="1641"/>
        <end position="2068"/>
    </location>
</feature>
<evidence type="ECO:0000259" key="9">
    <source>
        <dbReference type="PROSITE" id="PS50075"/>
    </source>
</evidence>
<dbReference type="SMART" id="SM00822">
    <property type="entry name" value="PKS_KR"/>
    <property type="match status" value="3"/>
</dbReference>
<dbReference type="InterPro" id="IPR050091">
    <property type="entry name" value="PKS_NRPS_Biosynth_Enz"/>
</dbReference>
<dbReference type="InterPro" id="IPR041618">
    <property type="entry name" value="PKS_DE"/>
</dbReference>
<dbReference type="InterPro" id="IPR001227">
    <property type="entry name" value="Ac_transferase_dom_sf"/>
</dbReference>
<dbReference type="Proteomes" id="UP001348265">
    <property type="component" value="Unassembled WGS sequence"/>
</dbReference>
<dbReference type="SMART" id="SM00827">
    <property type="entry name" value="PKS_AT"/>
    <property type="match status" value="3"/>
</dbReference>
<feature type="domain" description="Carrier" evidence="9">
    <location>
        <begin position="1543"/>
        <end position="1618"/>
    </location>
</feature>
<evidence type="ECO:0000256" key="6">
    <source>
        <dbReference type="ARBA" id="ARBA00023268"/>
    </source>
</evidence>